<proteinExistence type="evidence at transcript level"/>
<dbReference type="EMBL" id="BT085167">
    <property type="protein sequence ID" value="ACR35520.1"/>
    <property type="molecule type" value="mRNA"/>
</dbReference>
<dbReference type="AlphaFoldDB" id="C4J2X0"/>
<feature type="compositionally biased region" description="Basic and acidic residues" evidence="1">
    <location>
        <begin position="29"/>
        <end position="38"/>
    </location>
</feature>
<sequence length="97" mass="11402">MHRTTRMHLQPFSTLLVQSLRHGRLSNRQHRETGERGAKKVGRNGIEQSRFGQQICSIHPLDELRLVVHFPQKYTNLDSPRAYALVTWSRSRREARN</sequence>
<evidence type="ECO:0000313" key="2">
    <source>
        <dbReference type="EMBL" id="ACR35520.1"/>
    </source>
</evidence>
<feature type="region of interest" description="Disordered" evidence="1">
    <location>
        <begin position="23"/>
        <end position="46"/>
    </location>
</feature>
<protein>
    <submittedName>
        <fullName evidence="2">Uncharacterized protein</fullName>
    </submittedName>
</protein>
<organism evidence="2">
    <name type="scientific">Zea mays</name>
    <name type="common">Maize</name>
    <dbReference type="NCBI Taxonomy" id="4577"/>
    <lineage>
        <taxon>Eukaryota</taxon>
        <taxon>Viridiplantae</taxon>
        <taxon>Streptophyta</taxon>
        <taxon>Embryophyta</taxon>
        <taxon>Tracheophyta</taxon>
        <taxon>Spermatophyta</taxon>
        <taxon>Magnoliopsida</taxon>
        <taxon>Liliopsida</taxon>
        <taxon>Poales</taxon>
        <taxon>Poaceae</taxon>
        <taxon>PACMAD clade</taxon>
        <taxon>Panicoideae</taxon>
        <taxon>Andropogonodae</taxon>
        <taxon>Andropogoneae</taxon>
        <taxon>Tripsacinae</taxon>
        <taxon>Zea</taxon>
    </lineage>
</organism>
<name>C4J2X0_MAIZE</name>
<reference evidence="2" key="1">
    <citation type="journal article" date="2009" name="PLoS Genet.">
        <title>Sequencing, mapping, and analysis of 27,455 maize full-length cDNAs.</title>
        <authorList>
            <person name="Soderlund C."/>
            <person name="Descour A."/>
            <person name="Kudrna D."/>
            <person name="Bomhoff M."/>
            <person name="Boyd L."/>
            <person name="Currie J."/>
            <person name="Angelova A."/>
            <person name="Collura K."/>
            <person name="Wissotski M."/>
            <person name="Ashley E."/>
            <person name="Morrow D."/>
            <person name="Fernandes J."/>
            <person name="Walbot V."/>
            <person name="Yu Y."/>
        </authorList>
    </citation>
    <scope>NUCLEOTIDE SEQUENCE</scope>
    <source>
        <strain evidence="2">B73</strain>
    </source>
</reference>
<evidence type="ECO:0000256" key="1">
    <source>
        <dbReference type="SAM" id="MobiDB-lite"/>
    </source>
</evidence>
<accession>C4J2X0</accession>
<reference evidence="2" key="2">
    <citation type="submission" date="2012-06" db="EMBL/GenBank/DDBJ databases">
        <authorList>
            <person name="Yu Y."/>
            <person name="Currie J."/>
            <person name="Lomeli R."/>
            <person name="Angelova A."/>
            <person name="Collura K."/>
            <person name="Wissotski M."/>
            <person name="Campos D."/>
            <person name="Kudrna D."/>
            <person name="Golser W."/>
            <person name="Ashely E."/>
            <person name="Descour A."/>
            <person name="Fernandes J."/>
            <person name="Soderlund C."/>
            <person name="Walbot V."/>
        </authorList>
    </citation>
    <scope>NUCLEOTIDE SEQUENCE</scope>
    <source>
        <strain evidence="2">B73</strain>
    </source>
</reference>